<feature type="compositionally biased region" description="Polar residues" evidence="1">
    <location>
        <begin position="18"/>
        <end position="28"/>
    </location>
</feature>
<evidence type="ECO:0000313" key="2">
    <source>
        <dbReference type="EMBL" id="RYJ42109.1"/>
    </source>
</evidence>
<sequence length="89" mass="10274">MATNEKDRKEKLNKPDNALNNPDEQLITTDDPAIINPVELATFPKQKKTENPNLEEERENHMVNRKDSPVRSGRNITNTDNNPDKNNYM</sequence>
<gene>
    <name evidence="2" type="ORF">NU09_2513</name>
</gene>
<evidence type="ECO:0000313" key="3">
    <source>
        <dbReference type="Proteomes" id="UP000289775"/>
    </source>
</evidence>
<comment type="caution">
    <text evidence="2">The sequence shown here is derived from an EMBL/GenBank/DDBJ whole genome shotgun (WGS) entry which is preliminary data.</text>
</comment>
<dbReference type="Proteomes" id="UP000289775">
    <property type="component" value="Unassembled WGS sequence"/>
</dbReference>
<dbReference type="RefSeq" id="WP_129751609.1">
    <property type="nucleotide sequence ID" value="NZ_JUIW01000008.1"/>
</dbReference>
<dbReference type="EMBL" id="JUIW01000008">
    <property type="protein sequence ID" value="RYJ42109.1"/>
    <property type="molecule type" value="Genomic_DNA"/>
</dbReference>
<accession>A0A444W8A5</accession>
<feature type="compositionally biased region" description="Basic and acidic residues" evidence="1">
    <location>
        <begin position="1"/>
        <end position="14"/>
    </location>
</feature>
<dbReference type="AlphaFoldDB" id="A0A444W8A5"/>
<protein>
    <submittedName>
        <fullName evidence="2">Uncharacterized protein</fullName>
    </submittedName>
</protein>
<keyword evidence="3" id="KW-1185">Reference proteome</keyword>
<feature type="compositionally biased region" description="Basic and acidic residues" evidence="1">
    <location>
        <begin position="58"/>
        <end position="69"/>
    </location>
</feature>
<organism evidence="2 3">
    <name type="scientific">Flavobacterium beibuense</name>
    <dbReference type="NCBI Taxonomy" id="657326"/>
    <lineage>
        <taxon>Bacteria</taxon>
        <taxon>Pseudomonadati</taxon>
        <taxon>Bacteroidota</taxon>
        <taxon>Flavobacteriia</taxon>
        <taxon>Flavobacteriales</taxon>
        <taxon>Flavobacteriaceae</taxon>
        <taxon>Flavobacterium</taxon>
    </lineage>
</organism>
<name>A0A444W8A5_9FLAO</name>
<reference evidence="2 3" key="1">
    <citation type="submission" date="2014-12" db="EMBL/GenBank/DDBJ databases">
        <title>Genome sequence of Flavobacterium beibuense RSKm HC5.</title>
        <authorList>
            <person name="Kim J.F."/>
            <person name="Song J.Y."/>
            <person name="Kwak M.-J."/>
            <person name="Lee S.-W."/>
        </authorList>
    </citation>
    <scope>NUCLEOTIDE SEQUENCE [LARGE SCALE GENOMIC DNA]</scope>
    <source>
        <strain evidence="2 3">RSKm HC5</strain>
    </source>
</reference>
<evidence type="ECO:0000256" key="1">
    <source>
        <dbReference type="SAM" id="MobiDB-lite"/>
    </source>
</evidence>
<dbReference type="OrthoDB" id="1367000at2"/>
<feature type="region of interest" description="Disordered" evidence="1">
    <location>
        <begin position="1"/>
        <end position="89"/>
    </location>
</feature>
<proteinExistence type="predicted"/>
<feature type="compositionally biased region" description="Polar residues" evidence="1">
    <location>
        <begin position="74"/>
        <end position="89"/>
    </location>
</feature>